<dbReference type="AlphaFoldDB" id="A0A7W9U6L8"/>
<evidence type="ECO:0000313" key="2">
    <source>
        <dbReference type="EMBL" id="MBB6132578.1"/>
    </source>
</evidence>
<feature type="domain" description="DZANK-type" evidence="1">
    <location>
        <begin position="167"/>
        <end position="211"/>
    </location>
</feature>
<sequence length="215" mass="23406">MSEMQFANNYHDLSNSTGVDAGFQFEFSCERCSDRWRTHFKPYRSAQASGWLQKGASMFGGLLGNAGSVIDSMAQAGWHSARDEAFTEALAAGKTHFNRCGNCHDYVCNQCFDNANGLCFNCAPNVKVKITQARAQGEVSAASEKANAEGQTRGGRLDVTQNMQLVCTRCRAETHGAKFCPECGHRTAQQVACRACSTTLQPGTKFCTECGERQA</sequence>
<name>A0A7W9U6L8_9BURK</name>
<dbReference type="Proteomes" id="UP000540787">
    <property type="component" value="Unassembled WGS sequence"/>
</dbReference>
<evidence type="ECO:0000259" key="1">
    <source>
        <dbReference type="Pfam" id="PF12773"/>
    </source>
</evidence>
<organism evidence="2 3">
    <name type="scientific">Massilia aurea</name>
    <dbReference type="NCBI Taxonomy" id="373040"/>
    <lineage>
        <taxon>Bacteria</taxon>
        <taxon>Pseudomonadati</taxon>
        <taxon>Pseudomonadota</taxon>
        <taxon>Betaproteobacteria</taxon>
        <taxon>Burkholderiales</taxon>
        <taxon>Oxalobacteraceae</taxon>
        <taxon>Telluria group</taxon>
        <taxon>Massilia</taxon>
    </lineage>
</organism>
<keyword evidence="3" id="KW-1185">Reference proteome</keyword>
<dbReference type="InterPro" id="IPR025874">
    <property type="entry name" value="DZR"/>
</dbReference>
<gene>
    <name evidence="2" type="ORF">HD842_000689</name>
</gene>
<dbReference type="RefSeq" id="WP_183550994.1">
    <property type="nucleotide sequence ID" value="NZ_JACHBX010000001.1"/>
</dbReference>
<comment type="caution">
    <text evidence="2">The sequence shown here is derived from an EMBL/GenBank/DDBJ whole genome shotgun (WGS) entry which is preliminary data.</text>
</comment>
<reference evidence="2 3" key="1">
    <citation type="submission" date="2020-08" db="EMBL/GenBank/DDBJ databases">
        <title>The Agave Microbiome: Exploring the role of microbial communities in plant adaptations to desert environments.</title>
        <authorList>
            <person name="Partida-Martinez L.P."/>
        </authorList>
    </citation>
    <scope>NUCLEOTIDE SEQUENCE [LARGE SCALE GENOMIC DNA]</scope>
    <source>
        <strain evidence="2 3">AT3.2</strain>
    </source>
</reference>
<evidence type="ECO:0000313" key="3">
    <source>
        <dbReference type="Proteomes" id="UP000540787"/>
    </source>
</evidence>
<protein>
    <submittedName>
        <fullName evidence="2">Putative OB-fold protein</fullName>
    </submittedName>
</protein>
<accession>A0A7W9U6L8</accession>
<dbReference type="EMBL" id="JACHBX010000001">
    <property type="protein sequence ID" value="MBB6132578.1"/>
    <property type="molecule type" value="Genomic_DNA"/>
</dbReference>
<proteinExistence type="predicted"/>
<dbReference type="Pfam" id="PF12773">
    <property type="entry name" value="DZR"/>
    <property type="match status" value="1"/>
</dbReference>